<evidence type="ECO:0000313" key="2">
    <source>
        <dbReference type="EMBL" id="TFY66376.1"/>
    </source>
</evidence>
<accession>A0A4Y9YUX1</accession>
<feature type="compositionally biased region" description="Basic and acidic residues" evidence="1">
    <location>
        <begin position="196"/>
        <end position="213"/>
    </location>
</feature>
<dbReference type="EMBL" id="SEOQ01000253">
    <property type="protein sequence ID" value="TFY66376.1"/>
    <property type="molecule type" value="Genomic_DNA"/>
</dbReference>
<dbReference type="AlphaFoldDB" id="A0A4Y9YUX1"/>
<name>A0A4Y9YUX1_9AGAM</name>
<proteinExistence type="predicted"/>
<feature type="region of interest" description="Disordered" evidence="1">
    <location>
        <begin position="286"/>
        <end position="318"/>
    </location>
</feature>
<comment type="caution">
    <text evidence="2">The sequence shown here is derived from an EMBL/GenBank/DDBJ whole genome shotgun (WGS) entry which is preliminary data.</text>
</comment>
<feature type="compositionally biased region" description="Basic and acidic residues" evidence="1">
    <location>
        <begin position="303"/>
        <end position="315"/>
    </location>
</feature>
<gene>
    <name evidence="2" type="ORF">EVG20_g4714</name>
</gene>
<protein>
    <submittedName>
        <fullName evidence="2">Uncharacterized protein</fullName>
    </submittedName>
</protein>
<reference evidence="2 3" key="1">
    <citation type="submission" date="2019-02" db="EMBL/GenBank/DDBJ databases">
        <title>Genome sequencing of the rare red list fungi Dentipellis fragilis.</title>
        <authorList>
            <person name="Buettner E."/>
            <person name="Kellner H."/>
        </authorList>
    </citation>
    <scope>NUCLEOTIDE SEQUENCE [LARGE SCALE GENOMIC DNA]</scope>
    <source>
        <strain evidence="2 3">DSM 105465</strain>
    </source>
</reference>
<feature type="region of interest" description="Disordered" evidence="1">
    <location>
        <begin position="182"/>
        <end position="256"/>
    </location>
</feature>
<evidence type="ECO:0000256" key="1">
    <source>
        <dbReference type="SAM" id="MobiDB-lite"/>
    </source>
</evidence>
<evidence type="ECO:0000313" key="3">
    <source>
        <dbReference type="Proteomes" id="UP000298327"/>
    </source>
</evidence>
<dbReference type="Proteomes" id="UP000298327">
    <property type="component" value="Unassembled WGS sequence"/>
</dbReference>
<sequence>MADQEACQSQVPSRIHSIDAASRGWPPASPFIYTMRFAVDRPTLSKNQRSRRLLPSPPAAQCLLFSYILRTSTLLAFELLHSAITRVLSSSYLGFTLNPYEREVVNPAPSPRIVMTSSKVASRNWPKLPLSNIYPGVGLHTHSYATFRGWNFPREPPLRTPYTTHRRRSSILLGLAAGRATCPEPADDTAWVPREGYSKPHDDLPEQYEDHVYQRGPYPNGYQQRYVHSPHRGRPNTTSDNEHGVSPAQADMPEQSGRAELPWKVYKLFEFHACCSAIIGSTHRLYDSERTRSSSQSLQTDAEMPKRGANDKKASADISGMARARRKWRKRWVASFPPAHFLPACPRSSLPALDSSTFVLQHLKLDSTAD</sequence>
<organism evidence="2 3">
    <name type="scientific">Dentipellis fragilis</name>
    <dbReference type="NCBI Taxonomy" id="205917"/>
    <lineage>
        <taxon>Eukaryota</taxon>
        <taxon>Fungi</taxon>
        <taxon>Dikarya</taxon>
        <taxon>Basidiomycota</taxon>
        <taxon>Agaricomycotina</taxon>
        <taxon>Agaricomycetes</taxon>
        <taxon>Russulales</taxon>
        <taxon>Hericiaceae</taxon>
        <taxon>Dentipellis</taxon>
    </lineage>
</organism>
<keyword evidence="3" id="KW-1185">Reference proteome</keyword>